<accession>B8ETE6</accession>
<evidence type="ECO:0000256" key="9">
    <source>
        <dbReference type="ARBA" id="ARBA00038345"/>
    </source>
</evidence>
<dbReference type="GO" id="GO:0004637">
    <property type="term" value="F:phosphoribosylamine-glycine ligase activity"/>
    <property type="evidence" value="ECO:0007669"/>
    <property type="project" value="UniProtKB-UniRule"/>
</dbReference>
<dbReference type="AlphaFoldDB" id="B8ETE6"/>
<evidence type="ECO:0000256" key="3">
    <source>
        <dbReference type="ARBA" id="ARBA00005174"/>
    </source>
</evidence>
<dbReference type="GO" id="GO:0005524">
    <property type="term" value="F:ATP binding"/>
    <property type="evidence" value="ECO:0007669"/>
    <property type="project" value="UniProtKB-UniRule"/>
</dbReference>
<dbReference type="SUPFAM" id="SSF51246">
    <property type="entry name" value="Rudiment single hybrid motif"/>
    <property type="match status" value="1"/>
</dbReference>
<evidence type="ECO:0000256" key="10">
    <source>
        <dbReference type="ARBA" id="ARBA00042242"/>
    </source>
</evidence>
<evidence type="ECO:0000256" key="13">
    <source>
        <dbReference type="PROSITE-ProRule" id="PRU00409"/>
    </source>
</evidence>
<keyword evidence="7 12" id="KW-0658">Purine biosynthesis</keyword>
<dbReference type="eggNOG" id="COG0151">
    <property type="taxonomic scope" value="Bacteria"/>
</dbReference>
<dbReference type="SMART" id="SM01209">
    <property type="entry name" value="GARS_A"/>
    <property type="match status" value="1"/>
</dbReference>
<dbReference type="NCBIfam" id="TIGR00877">
    <property type="entry name" value="purD"/>
    <property type="match status" value="1"/>
</dbReference>
<sequence length="449" mass="46065">MDKGAAPQVSPARRGSCVAKTVLLLGSGGREHAIALALSKSPLLGRLFAAPGNPGIGALAELAPLDIADFDAILAFCKAKGVDLVIVGPEGPLVAGLVDALEAGGVRAFGPSAAAARLEGSKAFAKEFCARFSIPTAAFGRFEAPAPAKAYAREKGAPIVVKADGLAAGKGVIVAMSLSEAEAAIDMMFEGAFGAAGQTVVIEEFLSGEEASFFALCDGTHAVAFGSAQDHKRVGEGDTGPNTGGMGAYSPAPIMDAAMSARVMAEIIDPTMKGMAELGAPFRGVLFAGLMIGADGPKLIEYNVRFGDPETQVILPRLEDDLLTLIIACVEERLPQAALPLSPQSALTVVLAAKGYPDAPAKGSEIRGVDEAAATPFVTITHAGTKIVDGRLVADGGRVLNVTGVGEDIREAQSRAYAAVAVIDWPGGFWRRDIGWRALKLFSGGSRKA</sequence>
<dbReference type="InterPro" id="IPR037123">
    <property type="entry name" value="PRibGlycinamide_synth_C_sf"/>
</dbReference>
<evidence type="ECO:0000256" key="7">
    <source>
        <dbReference type="ARBA" id="ARBA00022755"/>
    </source>
</evidence>
<dbReference type="STRING" id="395965.Msil_2871"/>
<dbReference type="HAMAP" id="MF_00138">
    <property type="entry name" value="GARS"/>
    <property type="match status" value="1"/>
</dbReference>
<dbReference type="EMBL" id="CP001280">
    <property type="protein sequence ID" value="ACK51788.1"/>
    <property type="molecule type" value="Genomic_DNA"/>
</dbReference>
<comment type="catalytic activity">
    <reaction evidence="12">
        <text>5-phospho-beta-D-ribosylamine + glycine + ATP = N(1)-(5-phospho-beta-D-ribosyl)glycinamide + ADP + phosphate + H(+)</text>
        <dbReference type="Rhea" id="RHEA:17453"/>
        <dbReference type="ChEBI" id="CHEBI:15378"/>
        <dbReference type="ChEBI" id="CHEBI:30616"/>
        <dbReference type="ChEBI" id="CHEBI:43474"/>
        <dbReference type="ChEBI" id="CHEBI:57305"/>
        <dbReference type="ChEBI" id="CHEBI:58681"/>
        <dbReference type="ChEBI" id="CHEBI:143788"/>
        <dbReference type="ChEBI" id="CHEBI:456216"/>
        <dbReference type="EC" id="6.3.4.13"/>
    </reaction>
</comment>
<dbReference type="PANTHER" id="PTHR43472:SF1">
    <property type="entry name" value="PHOSPHORIBOSYLAMINE--GLYCINE LIGASE, CHLOROPLASTIC"/>
    <property type="match status" value="1"/>
</dbReference>
<gene>
    <name evidence="12" type="primary">purD</name>
    <name evidence="15" type="ordered locus">Msil_2871</name>
</gene>
<organism evidence="15 16">
    <name type="scientific">Methylocella silvestris (strain DSM 15510 / CIP 108128 / LMG 27833 / NCIMB 13906 / BL2)</name>
    <dbReference type="NCBI Taxonomy" id="395965"/>
    <lineage>
        <taxon>Bacteria</taxon>
        <taxon>Pseudomonadati</taxon>
        <taxon>Pseudomonadota</taxon>
        <taxon>Alphaproteobacteria</taxon>
        <taxon>Hyphomicrobiales</taxon>
        <taxon>Beijerinckiaceae</taxon>
        <taxon>Methylocella</taxon>
    </lineage>
</organism>
<dbReference type="GO" id="GO:0006189">
    <property type="term" value="P:'de novo' IMP biosynthetic process"/>
    <property type="evidence" value="ECO:0007669"/>
    <property type="project" value="UniProtKB-UniRule"/>
</dbReference>
<dbReference type="InterPro" id="IPR020562">
    <property type="entry name" value="PRibGlycinamide_synth_N"/>
</dbReference>
<dbReference type="SUPFAM" id="SSF52440">
    <property type="entry name" value="PreATP-grasp domain"/>
    <property type="match status" value="1"/>
</dbReference>
<dbReference type="PROSITE" id="PS00184">
    <property type="entry name" value="GARS"/>
    <property type="match status" value="1"/>
</dbReference>
<dbReference type="SMART" id="SM01210">
    <property type="entry name" value="GARS_C"/>
    <property type="match status" value="1"/>
</dbReference>
<reference evidence="15 16" key="1">
    <citation type="journal article" date="2010" name="J. Bacteriol.">
        <title>Complete genome sequence of the aerobic facultative methanotroph Methylocella silvestris BL2.</title>
        <authorList>
            <person name="Chen Y."/>
            <person name="Crombie A."/>
            <person name="Rahman M.T."/>
            <person name="Dedysh S.N."/>
            <person name="Liesack W."/>
            <person name="Stott M.B."/>
            <person name="Alam M."/>
            <person name="Theisen A.R."/>
            <person name="Murrell J.C."/>
            <person name="Dunfield P.F."/>
        </authorList>
    </citation>
    <scope>NUCLEOTIDE SEQUENCE [LARGE SCALE GENOMIC DNA]</scope>
    <source>
        <strain evidence="16">DSM 15510 / CIP 108128 / LMG 27833 / NCIMB 13906 / BL2</strain>
    </source>
</reference>
<dbReference type="HOGENOM" id="CLU_027420_3_1_5"/>
<name>B8ETE6_METSB</name>
<evidence type="ECO:0000313" key="16">
    <source>
        <dbReference type="Proteomes" id="UP000002257"/>
    </source>
</evidence>
<dbReference type="PROSITE" id="PS50975">
    <property type="entry name" value="ATP_GRASP"/>
    <property type="match status" value="1"/>
</dbReference>
<feature type="domain" description="ATP-grasp" evidence="14">
    <location>
        <begin position="126"/>
        <end position="331"/>
    </location>
</feature>
<evidence type="ECO:0000256" key="12">
    <source>
        <dbReference type="HAMAP-Rule" id="MF_00138"/>
    </source>
</evidence>
<dbReference type="Proteomes" id="UP000002257">
    <property type="component" value="Chromosome"/>
</dbReference>
<evidence type="ECO:0000256" key="2">
    <source>
        <dbReference type="ARBA" id="ARBA00001946"/>
    </source>
</evidence>
<dbReference type="InterPro" id="IPR020559">
    <property type="entry name" value="PRibGlycinamide_synth_CS"/>
</dbReference>
<dbReference type="PANTHER" id="PTHR43472">
    <property type="entry name" value="PHOSPHORIBOSYLAMINE--GLYCINE LIGASE"/>
    <property type="match status" value="1"/>
</dbReference>
<dbReference type="InterPro" id="IPR020560">
    <property type="entry name" value="PRibGlycinamide_synth_C-dom"/>
</dbReference>
<dbReference type="Gene3D" id="3.30.1490.20">
    <property type="entry name" value="ATP-grasp fold, A domain"/>
    <property type="match status" value="1"/>
</dbReference>
<evidence type="ECO:0000256" key="4">
    <source>
        <dbReference type="ARBA" id="ARBA00013255"/>
    </source>
</evidence>
<evidence type="ECO:0000256" key="5">
    <source>
        <dbReference type="ARBA" id="ARBA00022598"/>
    </source>
</evidence>
<dbReference type="InterPro" id="IPR013815">
    <property type="entry name" value="ATP_grasp_subdomain_1"/>
</dbReference>
<keyword evidence="16" id="KW-1185">Reference proteome</keyword>
<dbReference type="Gene3D" id="3.90.600.10">
    <property type="entry name" value="Phosphoribosylglycinamide synthetase, C-terminal domain"/>
    <property type="match status" value="1"/>
</dbReference>
<dbReference type="Pfam" id="PF02843">
    <property type="entry name" value="GARS_C"/>
    <property type="match status" value="1"/>
</dbReference>
<dbReference type="InterPro" id="IPR000115">
    <property type="entry name" value="PRibGlycinamide_synth"/>
</dbReference>
<dbReference type="InterPro" id="IPR011761">
    <property type="entry name" value="ATP-grasp"/>
</dbReference>
<comment type="cofactor">
    <cofactor evidence="1">
        <name>Mn(2+)</name>
        <dbReference type="ChEBI" id="CHEBI:29035"/>
    </cofactor>
</comment>
<evidence type="ECO:0000256" key="6">
    <source>
        <dbReference type="ARBA" id="ARBA00022741"/>
    </source>
</evidence>
<dbReference type="Pfam" id="PF02844">
    <property type="entry name" value="GARS_N"/>
    <property type="match status" value="1"/>
</dbReference>
<dbReference type="FunFam" id="3.90.600.10:FF:000001">
    <property type="entry name" value="Trifunctional purine biosynthetic protein adenosine-3"/>
    <property type="match status" value="1"/>
</dbReference>
<evidence type="ECO:0000256" key="11">
    <source>
        <dbReference type="ARBA" id="ARBA00042864"/>
    </source>
</evidence>
<evidence type="ECO:0000256" key="1">
    <source>
        <dbReference type="ARBA" id="ARBA00001936"/>
    </source>
</evidence>
<dbReference type="GO" id="GO:0009113">
    <property type="term" value="P:purine nucleobase biosynthetic process"/>
    <property type="evidence" value="ECO:0007669"/>
    <property type="project" value="InterPro"/>
</dbReference>
<comment type="similarity">
    <text evidence="9 12">Belongs to the GARS family.</text>
</comment>
<dbReference type="OrthoDB" id="9807240at2"/>
<comment type="cofactor">
    <cofactor evidence="2">
        <name>Mg(2+)</name>
        <dbReference type="ChEBI" id="CHEBI:18420"/>
    </cofactor>
</comment>
<dbReference type="GO" id="GO:0046872">
    <property type="term" value="F:metal ion binding"/>
    <property type="evidence" value="ECO:0007669"/>
    <property type="project" value="InterPro"/>
</dbReference>
<dbReference type="InterPro" id="IPR011054">
    <property type="entry name" value="Rudment_hybrid_motif"/>
</dbReference>
<dbReference type="Gene3D" id="3.40.50.20">
    <property type="match status" value="1"/>
</dbReference>
<protein>
    <recommendedName>
        <fullName evidence="4 12">Phosphoribosylamine--glycine ligase</fullName>
        <ecNumber evidence="4 12">6.3.4.13</ecNumber>
    </recommendedName>
    <alternativeName>
        <fullName evidence="12">GARS</fullName>
    </alternativeName>
    <alternativeName>
        <fullName evidence="10 12">Glycinamide ribonucleotide synthetase</fullName>
    </alternativeName>
    <alternativeName>
        <fullName evidence="11 12">Phosphoribosylglycinamide synthetase</fullName>
    </alternativeName>
</protein>
<dbReference type="KEGG" id="msl:Msil_2871"/>
<dbReference type="EC" id="6.3.4.13" evidence="4 12"/>
<dbReference type="InterPro" id="IPR020561">
    <property type="entry name" value="PRibGlycinamid_synth_ATP-grasp"/>
</dbReference>
<comment type="pathway">
    <text evidence="3 12">Purine metabolism; IMP biosynthesis via de novo pathway; N(1)-(5-phospho-D-ribosyl)glycinamide from 5-phospho-alpha-D-ribose 1-diphosphate: step 2/2.</text>
</comment>
<keyword evidence="5 12" id="KW-0436">Ligase</keyword>
<evidence type="ECO:0000313" key="15">
    <source>
        <dbReference type="EMBL" id="ACK51788.1"/>
    </source>
</evidence>
<dbReference type="Gene3D" id="3.30.470.20">
    <property type="entry name" value="ATP-grasp fold, B domain"/>
    <property type="match status" value="1"/>
</dbReference>
<keyword evidence="6 13" id="KW-0547">Nucleotide-binding</keyword>
<evidence type="ECO:0000259" key="14">
    <source>
        <dbReference type="PROSITE" id="PS50975"/>
    </source>
</evidence>
<dbReference type="RefSeq" id="WP_012591857.1">
    <property type="nucleotide sequence ID" value="NC_011666.1"/>
</dbReference>
<dbReference type="SUPFAM" id="SSF56059">
    <property type="entry name" value="Glutathione synthetase ATP-binding domain-like"/>
    <property type="match status" value="1"/>
</dbReference>
<dbReference type="InterPro" id="IPR016185">
    <property type="entry name" value="PreATP-grasp_dom_sf"/>
</dbReference>
<proteinExistence type="inferred from homology"/>
<keyword evidence="8 13" id="KW-0067">ATP-binding</keyword>
<evidence type="ECO:0000256" key="8">
    <source>
        <dbReference type="ARBA" id="ARBA00022840"/>
    </source>
</evidence>
<dbReference type="Pfam" id="PF01071">
    <property type="entry name" value="GARS_A"/>
    <property type="match status" value="1"/>
</dbReference>
<dbReference type="UniPathway" id="UPA00074">
    <property type="reaction ID" value="UER00125"/>
</dbReference>